<name>A0A8X6XUQ0_9ARAC</name>
<reference evidence="1" key="1">
    <citation type="submission" date="2020-08" db="EMBL/GenBank/DDBJ databases">
        <title>Multicomponent nature underlies the extraordinary mechanical properties of spider dragline silk.</title>
        <authorList>
            <person name="Kono N."/>
            <person name="Nakamura H."/>
            <person name="Mori M."/>
            <person name="Yoshida Y."/>
            <person name="Ohtoshi R."/>
            <person name="Malay A.D."/>
            <person name="Moran D.A.P."/>
            <person name="Tomita M."/>
            <person name="Numata K."/>
            <person name="Arakawa K."/>
        </authorList>
    </citation>
    <scope>NUCLEOTIDE SEQUENCE</scope>
</reference>
<proteinExistence type="predicted"/>
<comment type="caution">
    <text evidence="1">The sequence shown here is derived from an EMBL/GenBank/DDBJ whole genome shotgun (WGS) entry which is preliminary data.</text>
</comment>
<dbReference type="AlphaFoldDB" id="A0A8X6XUQ0"/>
<gene>
    <name evidence="1" type="ORF">TNIN_11851</name>
</gene>
<evidence type="ECO:0000313" key="2">
    <source>
        <dbReference type="Proteomes" id="UP000886998"/>
    </source>
</evidence>
<evidence type="ECO:0000313" key="1">
    <source>
        <dbReference type="EMBL" id="GFY59691.1"/>
    </source>
</evidence>
<keyword evidence="2" id="KW-1185">Reference proteome</keyword>
<dbReference type="EMBL" id="BMAV01012747">
    <property type="protein sequence ID" value="GFY59691.1"/>
    <property type="molecule type" value="Genomic_DNA"/>
</dbReference>
<accession>A0A8X6XUQ0</accession>
<dbReference type="Proteomes" id="UP000886998">
    <property type="component" value="Unassembled WGS sequence"/>
</dbReference>
<organism evidence="1 2">
    <name type="scientific">Trichonephila inaurata madagascariensis</name>
    <dbReference type="NCBI Taxonomy" id="2747483"/>
    <lineage>
        <taxon>Eukaryota</taxon>
        <taxon>Metazoa</taxon>
        <taxon>Ecdysozoa</taxon>
        <taxon>Arthropoda</taxon>
        <taxon>Chelicerata</taxon>
        <taxon>Arachnida</taxon>
        <taxon>Araneae</taxon>
        <taxon>Araneomorphae</taxon>
        <taxon>Entelegynae</taxon>
        <taxon>Araneoidea</taxon>
        <taxon>Nephilidae</taxon>
        <taxon>Trichonephila</taxon>
        <taxon>Trichonephila inaurata</taxon>
    </lineage>
</organism>
<protein>
    <submittedName>
        <fullName evidence="1">Uncharacterized protein</fullName>
    </submittedName>
</protein>
<sequence>MDHLILSYEEQKFITKHQTLLESTFHVRISLPDGVNTPTHKHDRIVANVQGKHEKIHELKKFIEKKMEVQKQKHEQRITVKSNVPVITLSDSSDSDSLNNVIFQNQQKAKKRKQMKVSSETPANCSSNKIKLLGDLVVPVTSGNLSNSNESVLWDFLKIIFVYDLIF</sequence>